<dbReference type="InterPro" id="IPR011990">
    <property type="entry name" value="TPR-like_helical_dom_sf"/>
</dbReference>
<feature type="repeat" description="PPR" evidence="2">
    <location>
        <begin position="513"/>
        <end position="547"/>
    </location>
</feature>
<dbReference type="EMBL" id="MH004753">
    <property type="protein sequence ID" value="AYM00753.1"/>
    <property type="molecule type" value="mRNA"/>
</dbReference>
<dbReference type="InterPro" id="IPR046960">
    <property type="entry name" value="PPR_At4g14850-like_plant"/>
</dbReference>
<dbReference type="Gene3D" id="1.25.40.10">
    <property type="entry name" value="Tetratricopeptide repeat domain"/>
    <property type="match status" value="6"/>
</dbReference>
<feature type="repeat" description="PPR" evidence="2">
    <location>
        <begin position="186"/>
        <end position="220"/>
    </location>
</feature>
<dbReference type="PANTHER" id="PTHR47926">
    <property type="entry name" value="PENTATRICOPEPTIDE REPEAT-CONTAINING PROTEIN"/>
    <property type="match status" value="1"/>
</dbReference>
<keyword evidence="1" id="KW-0677">Repeat</keyword>
<evidence type="ECO:0000256" key="2">
    <source>
        <dbReference type="PROSITE-ProRule" id="PRU00708"/>
    </source>
</evidence>
<accession>A0A678WDC3</accession>
<feature type="repeat" description="PPR" evidence="2">
    <location>
        <begin position="341"/>
        <end position="375"/>
    </location>
</feature>
<sequence>MSSHLKQAFALTQSLYLKPYSNHRTLTTVLNLKPFNSKISNFMRNGLVEDAQHLFDEMPQRNTVTYNAMIRGYFQNGFHEKAVSLYKQMSVRDIFSYNTMIFGLMKCGDVKEAEGVFESMKNRDIISWNSMILGYVDNDMMSEAVRVFVAMPFRDIVSWNLVLGGLVKVEKFDLAVEMFGGMVVRDVASWTIMVKAFVGAGNIVEARRIFDDMPMKDVGAWNTMIGGYVQQKFVEIAQGLFHKMPEKDGNSWSVMIDGFLNVGRVRDALRLFHEAPQKHRKSWNSVMLSFVRNGLVREAHAILEKVPFSGIVSWTNVMIGYFNREEVENAMRVFQLMPCLDTAVWNAAVFGLGENDQFENGVRLFIKMKEDGVSMDEATFTSFLTICSNMPSLNLGQQIHAEAIKVGIDCFTAAGNAFITMYFRCGNMNSALLEFKSMACHDAISWNSVICGLAQHGLGEKAVEVFEKMRLSRVEPNKITFVGILSACSHGGLVELGKHYFDVMRNKYSLKPTNEHYTCMVDLLGRFGLIDEAMDVLNEMSKDGVEVQASVWGALLGACRMHKNVALAEIAGEKILDVEPCNSGVYLILAEMYLAEGRREKAYNMWFRMKDNGVKKQPGCSWIELSVGGKVFLAGDRAHPEFESISCALSLIYHEMGFQTPISMLLQRILEEHLSNAEIITNGKRKWIFLFNL</sequence>
<dbReference type="InterPro" id="IPR002885">
    <property type="entry name" value="PPR_rpt"/>
</dbReference>
<dbReference type="AlphaFoldDB" id="A0A678WDC3"/>
<feature type="repeat" description="PPR" evidence="2">
    <location>
        <begin position="93"/>
        <end position="127"/>
    </location>
</feature>
<dbReference type="Pfam" id="PF01535">
    <property type="entry name" value="PPR"/>
    <property type="match status" value="12"/>
</dbReference>
<reference evidence="3" key="2">
    <citation type="submission" date="2018-02" db="EMBL/GenBank/DDBJ databases">
        <authorList>
            <person name="Li H.Q."/>
            <person name="Lu S.F."/>
        </authorList>
    </citation>
    <scope>NUCLEOTIDE SEQUENCE</scope>
</reference>
<feature type="repeat" description="PPR" evidence="2">
    <location>
        <begin position="442"/>
        <end position="476"/>
    </location>
</feature>
<dbReference type="PROSITE" id="PS51375">
    <property type="entry name" value="PPR"/>
    <property type="match status" value="8"/>
</dbReference>
<evidence type="ECO:0000313" key="3">
    <source>
        <dbReference type="EMBL" id="AYM00753.1"/>
    </source>
</evidence>
<dbReference type="PANTHER" id="PTHR47926:SF347">
    <property type="entry name" value="PENTATRICOPEPTIDE REPEAT-CONTAINING PROTEIN"/>
    <property type="match status" value="1"/>
</dbReference>
<dbReference type="GO" id="GO:0003723">
    <property type="term" value="F:RNA binding"/>
    <property type="evidence" value="ECO:0007669"/>
    <property type="project" value="InterPro"/>
</dbReference>
<organism evidence="3">
    <name type="scientific">Salvia miltiorrhiza</name>
    <name type="common">Chinese sage</name>
    <dbReference type="NCBI Taxonomy" id="226208"/>
    <lineage>
        <taxon>Eukaryota</taxon>
        <taxon>Viridiplantae</taxon>
        <taxon>Streptophyta</taxon>
        <taxon>Embryophyta</taxon>
        <taxon>Tracheophyta</taxon>
        <taxon>Spermatophyta</taxon>
        <taxon>Magnoliopsida</taxon>
        <taxon>eudicotyledons</taxon>
        <taxon>Gunneridae</taxon>
        <taxon>Pentapetalae</taxon>
        <taxon>asterids</taxon>
        <taxon>lamiids</taxon>
        <taxon>Lamiales</taxon>
        <taxon>Lamiaceae</taxon>
        <taxon>Nepetoideae</taxon>
        <taxon>Mentheae</taxon>
        <taxon>Salviinae</taxon>
        <taxon>Salvia</taxon>
        <taxon>Salvia incertae sedis</taxon>
    </lineage>
</organism>
<dbReference type="Pfam" id="PF20431">
    <property type="entry name" value="E_motif"/>
    <property type="match status" value="1"/>
</dbReference>
<dbReference type="InterPro" id="IPR046848">
    <property type="entry name" value="E_motif"/>
</dbReference>
<dbReference type="Pfam" id="PF13041">
    <property type="entry name" value="PPR_2"/>
    <property type="match status" value="1"/>
</dbReference>
<evidence type="ECO:0000256" key="1">
    <source>
        <dbReference type="ARBA" id="ARBA00022737"/>
    </source>
</evidence>
<dbReference type="GO" id="GO:0009451">
    <property type="term" value="P:RNA modification"/>
    <property type="evidence" value="ECO:0007669"/>
    <property type="project" value="InterPro"/>
</dbReference>
<feature type="repeat" description="PPR" evidence="2">
    <location>
        <begin position="582"/>
        <end position="616"/>
    </location>
</feature>
<name>A0A678WDC3_SALMI</name>
<dbReference type="NCBIfam" id="TIGR00756">
    <property type="entry name" value="PPR"/>
    <property type="match status" value="8"/>
</dbReference>
<proteinExistence type="evidence at transcript level"/>
<feature type="repeat" description="PPR" evidence="2">
    <location>
        <begin position="248"/>
        <end position="282"/>
    </location>
</feature>
<feature type="repeat" description="PPR" evidence="2">
    <location>
        <begin position="62"/>
        <end position="92"/>
    </location>
</feature>
<protein>
    <submittedName>
        <fullName evidence="3">Pentatricopeptide repeat protein</fullName>
    </submittedName>
</protein>
<dbReference type="FunFam" id="1.25.40.10:FF:000090">
    <property type="entry name" value="Pentatricopeptide repeat-containing protein, chloroplastic"/>
    <property type="match status" value="1"/>
</dbReference>
<reference evidence="3" key="1">
    <citation type="journal article" date="2018" name="Molecules">
        <title>The Pentatricopeptide Repeat Gene Family in Salvia miltiorrhiza: Genome-Wide Characterization and Expression Analysis.</title>
        <authorList>
            <person name="Li H."/>
            <person name="Li C."/>
            <person name="Deng Y."/>
            <person name="Jiang X."/>
            <person name="Lu S."/>
        </authorList>
    </citation>
    <scope>NUCLEOTIDE SEQUENCE</scope>
</reference>